<comment type="subcellular location">
    <subcellularLocation>
        <location evidence="1">Nucleus</location>
    </subcellularLocation>
</comment>
<dbReference type="InterPro" id="IPR009057">
    <property type="entry name" value="Homeodomain-like_sf"/>
</dbReference>
<evidence type="ECO:0000313" key="5">
    <source>
        <dbReference type="WBParaSite" id="ACAC_0000381201-mRNA-1"/>
    </source>
</evidence>
<reference evidence="4" key="1">
    <citation type="submission" date="2012-09" db="EMBL/GenBank/DDBJ databases">
        <authorList>
            <person name="Martin A.A."/>
        </authorList>
    </citation>
    <scope>NUCLEOTIDE SEQUENCE</scope>
</reference>
<feature type="domain" description="SANT" evidence="3">
    <location>
        <begin position="37"/>
        <end position="88"/>
    </location>
</feature>
<protein>
    <submittedName>
        <fullName evidence="5">SANT domain-containing protein</fullName>
    </submittedName>
</protein>
<dbReference type="GO" id="GO:0005634">
    <property type="term" value="C:nucleus"/>
    <property type="evidence" value="ECO:0007669"/>
    <property type="project" value="UniProtKB-SubCell"/>
</dbReference>
<dbReference type="CDD" id="cd00167">
    <property type="entry name" value="SANT"/>
    <property type="match status" value="1"/>
</dbReference>
<evidence type="ECO:0000313" key="4">
    <source>
        <dbReference type="Proteomes" id="UP000035642"/>
    </source>
</evidence>
<evidence type="ECO:0000259" key="3">
    <source>
        <dbReference type="PROSITE" id="PS51293"/>
    </source>
</evidence>
<dbReference type="WBParaSite" id="ACAC_0000381201-mRNA-1">
    <property type="protein sequence ID" value="ACAC_0000381201-mRNA-1"/>
    <property type="gene ID" value="ACAC_0000381201"/>
</dbReference>
<reference evidence="5" key="2">
    <citation type="submission" date="2017-02" db="UniProtKB">
        <authorList>
            <consortium name="WormBaseParasite"/>
        </authorList>
    </citation>
    <scope>IDENTIFICATION</scope>
</reference>
<dbReference type="InterPro" id="IPR001005">
    <property type="entry name" value="SANT/Myb"/>
</dbReference>
<evidence type="ECO:0000256" key="1">
    <source>
        <dbReference type="ARBA" id="ARBA00004123"/>
    </source>
</evidence>
<dbReference type="STRING" id="6313.A0A0K0D167"/>
<dbReference type="Proteomes" id="UP000035642">
    <property type="component" value="Unassembled WGS sequence"/>
</dbReference>
<name>A0A0K0D167_ANGCA</name>
<dbReference type="Gene3D" id="1.20.58.1880">
    <property type="match status" value="1"/>
</dbReference>
<dbReference type="SUPFAM" id="SSF46689">
    <property type="entry name" value="Homeodomain-like"/>
    <property type="match status" value="1"/>
</dbReference>
<proteinExistence type="predicted"/>
<evidence type="ECO:0000256" key="2">
    <source>
        <dbReference type="SAM" id="MobiDB-lite"/>
    </source>
</evidence>
<dbReference type="InterPro" id="IPR017884">
    <property type="entry name" value="SANT_dom"/>
</dbReference>
<accession>A0A0K0D167</accession>
<dbReference type="PROSITE" id="PS51293">
    <property type="entry name" value="SANT"/>
    <property type="match status" value="1"/>
</dbReference>
<organism evidence="4 5">
    <name type="scientific">Angiostrongylus cantonensis</name>
    <name type="common">Rat lungworm</name>
    <dbReference type="NCBI Taxonomy" id="6313"/>
    <lineage>
        <taxon>Eukaryota</taxon>
        <taxon>Metazoa</taxon>
        <taxon>Ecdysozoa</taxon>
        <taxon>Nematoda</taxon>
        <taxon>Chromadorea</taxon>
        <taxon>Rhabditida</taxon>
        <taxon>Rhabditina</taxon>
        <taxon>Rhabditomorpha</taxon>
        <taxon>Strongyloidea</taxon>
        <taxon>Metastrongylidae</taxon>
        <taxon>Angiostrongylus</taxon>
    </lineage>
</organism>
<sequence>MYSINDRHSCSNILCRPLAAKEDKKDEEGSSRRDRVRGSHTWTEEERIIAFHCLIRYRRDFDAVAEILGTKTSDKVKSFYTEMKEDIDKLLEKEADLEAEMVKSFDVDKELNIEPPKTVEVVNLE</sequence>
<feature type="region of interest" description="Disordered" evidence="2">
    <location>
        <begin position="20"/>
        <end position="39"/>
    </location>
</feature>
<keyword evidence="4" id="KW-1185">Reference proteome</keyword>
<dbReference type="AlphaFoldDB" id="A0A0K0D167"/>
<dbReference type="SMART" id="SM00717">
    <property type="entry name" value="SANT"/>
    <property type="match status" value="1"/>
</dbReference>